<sequence>MEMDSDDSASEASEFLSCISRFFMSKARCVVPSDSEDTNNPPSSDSISFESPPRLVDLAVSFQVFLDLAEMEMIKAKKASRSEAEKRRMELEAELTRMMLQTQLQTQLQIASIVAGKGPSRKQEIRSTELLWLATHSFLLLGKMQLRSHVKLALMLFRAWW</sequence>
<keyword evidence="1" id="KW-0175">Coiled coil</keyword>
<dbReference type="Proteomes" id="UP001164929">
    <property type="component" value="Chromosome 17"/>
</dbReference>
<reference evidence="2" key="1">
    <citation type="journal article" date="2023" name="Mol. Ecol. Resour.">
        <title>Chromosome-level genome assembly of a triploid poplar Populus alba 'Berolinensis'.</title>
        <authorList>
            <person name="Chen S."/>
            <person name="Yu Y."/>
            <person name="Wang X."/>
            <person name="Wang S."/>
            <person name="Zhang T."/>
            <person name="Zhou Y."/>
            <person name="He R."/>
            <person name="Meng N."/>
            <person name="Wang Y."/>
            <person name="Liu W."/>
            <person name="Liu Z."/>
            <person name="Liu J."/>
            <person name="Guo Q."/>
            <person name="Huang H."/>
            <person name="Sederoff R.R."/>
            <person name="Wang G."/>
            <person name="Qu G."/>
            <person name="Chen S."/>
        </authorList>
    </citation>
    <scope>NUCLEOTIDE SEQUENCE</scope>
    <source>
        <strain evidence="2">SC-2020</strain>
    </source>
</reference>
<evidence type="ECO:0000256" key="1">
    <source>
        <dbReference type="SAM" id="Coils"/>
    </source>
</evidence>
<feature type="coiled-coil region" evidence="1">
    <location>
        <begin position="74"/>
        <end position="101"/>
    </location>
</feature>
<proteinExistence type="predicted"/>
<organism evidence="2 3">
    <name type="scientific">Populus alba x Populus x berolinensis</name>
    <dbReference type="NCBI Taxonomy" id="444605"/>
    <lineage>
        <taxon>Eukaryota</taxon>
        <taxon>Viridiplantae</taxon>
        <taxon>Streptophyta</taxon>
        <taxon>Embryophyta</taxon>
        <taxon>Tracheophyta</taxon>
        <taxon>Spermatophyta</taxon>
        <taxon>Magnoliopsida</taxon>
        <taxon>eudicotyledons</taxon>
        <taxon>Gunneridae</taxon>
        <taxon>Pentapetalae</taxon>
        <taxon>rosids</taxon>
        <taxon>fabids</taxon>
        <taxon>Malpighiales</taxon>
        <taxon>Salicaceae</taxon>
        <taxon>Saliceae</taxon>
        <taxon>Populus</taxon>
    </lineage>
</organism>
<accession>A0AAD6LF75</accession>
<keyword evidence="3" id="KW-1185">Reference proteome</keyword>
<gene>
    <name evidence="2" type="ORF">NC653_037863</name>
</gene>
<protein>
    <submittedName>
        <fullName evidence="2">Uncharacterized protein</fullName>
    </submittedName>
</protein>
<dbReference type="AlphaFoldDB" id="A0AAD6LF75"/>
<dbReference type="EMBL" id="JAQIZT010000017">
    <property type="protein sequence ID" value="KAJ6959632.1"/>
    <property type="molecule type" value="Genomic_DNA"/>
</dbReference>
<name>A0AAD6LF75_9ROSI</name>
<evidence type="ECO:0000313" key="3">
    <source>
        <dbReference type="Proteomes" id="UP001164929"/>
    </source>
</evidence>
<evidence type="ECO:0000313" key="2">
    <source>
        <dbReference type="EMBL" id="KAJ6959632.1"/>
    </source>
</evidence>
<comment type="caution">
    <text evidence="2">The sequence shown here is derived from an EMBL/GenBank/DDBJ whole genome shotgun (WGS) entry which is preliminary data.</text>
</comment>